<gene>
    <name evidence="3" type="ORF">SAMN05192573_112191</name>
</gene>
<keyword evidence="4" id="KW-1185">Reference proteome</keyword>
<dbReference type="SUPFAM" id="SSF56574">
    <property type="entry name" value="Serpins"/>
    <property type="match status" value="1"/>
</dbReference>
<name>A0A1G8F8P7_9SPHI</name>
<dbReference type="InterPro" id="IPR036186">
    <property type="entry name" value="Serpin_sf"/>
</dbReference>
<dbReference type="Gene3D" id="2.30.39.10">
    <property type="entry name" value="Alpha-1-antitrypsin, domain 1"/>
    <property type="match status" value="1"/>
</dbReference>
<dbReference type="Pfam" id="PF00079">
    <property type="entry name" value="Serpin"/>
    <property type="match status" value="1"/>
</dbReference>
<evidence type="ECO:0000256" key="1">
    <source>
        <dbReference type="RuleBase" id="RU000411"/>
    </source>
</evidence>
<dbReference type="AlphaFoldDB" id="A0A1G8F8P7"/>
<dbReference type="InterPro" id="IPR000215">
    <property type="entry name" value="Serpin_fam"/>
</dbReference>
<dbReference type="STRING" id="551996.SAMN05192573_112191"/>
<evidence type="ECO:0000259" key="2">
    <source>
        <dbReference type="SMART" id="SM00093"/>
    </source>
</evidence>
<reference evidence="4" key="1">
    <citation type="submission" date="2016-10" db="EMBL/GenBank/DDBJ databases">
        <authorList>
            <person name="Varghese N."/>
            <person name="Submissions S."/>
        </authorList>
    </citation>
    <scope>NUCLEOTIDE SEQUENCE [LARGE SCALE GENOMIC DNA]</scope>
    <source>
        <strain evidence="4">Gh-67</strain>
    </source>
</reference>
<dbReference type="InterPro" id="IPR023796">
    <property type="entry name" value="Serpin_dom"/>
</dbReference>
<dbReference type="SMART" id="SM00093">
    <property type="entry name" value="SERPIN"/>
    <property type="match status" value="1"/>
</dbReference>
<sequence>MMRKLTLLCFGILAITACKKGGISPVNKDPGKDLVLSATEQQQIGPGNAFTLKLFSANVNSLDADKNVIISPLSVSFAISMTSNGASGQTLTDIRKTMEFSSFTEEQVNSYYHNLITNLPDLDPNTTLKIANSIWYAHNFTVLPAFLKINTDFYNAEVKTLDFSNESASLTTINDWVSQQTNSKIPKILDKISDGARMYLINAIYFKSIWKTRFDAKATFKAPFSLSNGGTVQADFMTNSHAELKSAYYNGTNVVELPYSNSKYSMILMMPDGDIKSFAQGLDSSKWNLLMGKLTAGKSDITMPRFKFSYDITLNDILKSLGMSIAFSDMADFSRINAGGGLSISEVKHKAYIDVNEDGTEAAAVTSVGIVTTAAPPTHVFNKPFIFAIREMKTGLILFAGIVRNPALSE</sequence>
<dbReference type="PROSITE" id="PS51257">
    <property type="entry name" value="PROKAR_LIPOPROTEIN"/>
    <property type="match status" value="1"/>
</dbReference>
<feature type="domain" description="Serpin" evidence="2">
    <location>
        <begin position="52"/>
        <end position="406"/>
    </location>
</feature>
<dbReference type="Proteomes" id="UP000199705">
    <property type="component" value="Unassembled WGS sequence"/>
</dbReference>
<accession>A0A1G8F8P7</accession>
<evidence type="ECO:0000313" key="4">
    <source>
        <dbReference type="Proteomes" id="UP000199705"/>
    </source>
</evidence>
<dbReference type="PANTHER" id="PTHR11461">
    <property type="entry name" value="SERINE PROTEASE INHIBITOR, SERPIN"/>
    <property type="match status" value="1"/>
</dbReference>
<dbReference type="RefSeq" id="WP_091171926.1">
    <property type="nucleotide sequence ID" value="NZ_FNCG01000012.1"/>
</dbReference>
<comment type="similarity">
    <text evidence="1">Belongs to the serpin family.</text>
</comment>
<protein>
    <submittedName>
        <fullName evidence="3">Serpin B</fullName>
    </submittedName>
</protein>
<proteinExistence type="inferred from homology"/>
<dbReference type="GO" id="GO:0005615">
    <property type="term" value="C:extracellular space"/>
    <property type="evidence" value="ECO:0007669"/>
    <property type="project" value="InterPro"/>
</dbReference>
<dbReference type="EMBL" id="FNCG01000012">
    <property type="protein sequence ID" value="SDH78526.1"/>
    <property type="molecule type" value="Genomic_DNA"/>
</dbReference>
<dbReference type="Gene3D" id="3.30.497.10">
    <property type="entry name" value="Antithrombin, subunit I, domain 2"/>
    <property type="match status" value="1"/>
</dbReference>
<organism evidence="3 4">
    <name type="scientific">Mucilaginibacter gossypii</name>
    <dbReference type="NCBI Taxonomy" id="551996"/>
    <lineage>
        <taxon>Bacteria</taxon>
        <taxon>Pseudomonadati</taxon>
        <taxon>Bacteroidota</taxon>
        <taxon>Sphingobacteriia</taxon>
        <taxon>Sphingobacteriales</taxon>
        <taxon>Sphingobacteriaceae</taxon>
        <taxon>Mucilaginibacter</taxon>
    </lineage>
</organism>
<dbReference type="CDD" id="cd19588">
    <property type="entry name" value="serpin_miropin-like"/>
    <property type="match status" value="1"/>
</dbReference>
<evidence type="ECO:0000313" key="3">
    <source>
        <dbReference type="EMBL" id="SDH78526.1"/>
    </source>
</evidence>
<dbReference type="GO" id="GO:0004867">
    <property type="term" value="F:serine-type endopeptidase inhibitor activity"/>
    <property type="evidence" value="ECO:0007669"/>
    <property type="project" value="InterPro"/>
</dbReference>
<dbReference type="InterPro" id="IPR042178">
    <property type="entry name" value="Serpin_sf_1"/>
</dbReference>
<dbReference type="InterPro" id="IPR042185">
    <property type="entry name" value="Serpin_sf_2"/>
</dbReference>
<dbReference type="PANTHER" id="PTHR11461:SF211">
    <property type="entry name" value="GH10112P-RELATED"/>
    <property type="match status" value="1"/>
</dbReference>